<protein>
    <submittedName>
        <fullName evidence="2">Uncharacterized protein</fullName>
    </submittedName>
</protein>
<evidence type="ECO:0000256" key="1">
    <source>
        <dbReference type="SAM" id="MobiDB-lite"/>
    </source>
</evidence>
<evidence type="ECO:0000313" key="4">
    <source>
        <dbReference type="Proteomes" id="UP000677228"/>
    </source>
</evidence>
<dbReference type="Proteomes" id="UP000682733">
    <property type="component" value="Unassembled WGS sequence"/>
</dbReference>
<comment type="caution">
    <text evidence="2">The sequence shown here is derived from an EMBL/GenBank/DDBJ whole genome shotgun (WGS) entry which is preliminary data.</text>
</comment>
<gene>
    <name evidence="2" type="ORF">OVA965_LOCUS38643</name>
    <name evidence="3" type="ORF">TMI583_LOCUS39846</name>
</gene>
<feature type="compositionally biased region" description="Polar residues" evidence="1">
    <location>
        <begin position="187"/>
        <end position="205"/>
    </location>
</feature>
<dbReference type="Proteomes" id="UP000677228">
    <property type="component" value="Unassembled WGS sequence"/>
</dbReference>
<organism evidence="2 4">
    <name type="scientific">Didymodactylos carnosus</name>
    <dbReference type="NCBI Taxonomy" id="1234261"/>
    <lineage>
        <taxon>Eukaryota</taxon>
        <taxon>Metazoa</taxon>
        <taxon>Spiralia</taxon>
        <taxon>Gnathifera</taxon>
        <taxon>Rotifera</taxon>
        <taxon>Eurotatoria</taxon>
        <taxon>Bdelloidea</taxon>
        <taxon>Philodinida</taxon>
        <taxon>Philodinidae</taxon>
        <taxon>Didymodactylos</taxon>
    </lineage>
</organism>
<dbReference type="EMBL" id="CAJOBA010060769">
    <property type="protein sequence ID" value="CAF4326414.1"/>
    <property type="molecule type" value="Genomic_DNA"/>
</dbReference>
<feature type="region of interest" description="Disordered" evidence="1">
    <location>
        <begin position="181"/>
        <end position="205"/>
    </location>
</feature>
<reference evidence="2" key="1">
    <citation type="submission" date="2021-02" db="EMBL/GenBank/DDBJ databases">
        <authorList>
            <person name="Nowell W R."/>
        </authorList>
    </citation>
    <scope>NUCLEOTIDE SEQUENCE</scope>
</reference>
<dbReference type="AlphaFoldDB" id="A0A8S2FSY2"/>
<evidence type="ECO:0000313" key="3">
    <source>
        <dbReference type="EMBL" id="CAF4326414.1"/>
    </source>
</evidence>
<name>A0A8S2FSY2_9BILA</name>
<dbReference type="EMBL" id="CAJNOK010038469">
    <property type="protein sequence ID" value="CAF1538424.1"/>
    <property type="molecule type" value="Genomic_DNA"/>
</dbReference>
<feature type="non-terminal residue" evidence="2">
    <location>
        <position position="1"/>
    </location>
</feature>
<proteinExistence type="predicted"/>
<sequence length="205" mass="23749">SQDVEKWIVMIAKDPLLKSLLIEDIEFKETHLQLKQKQDEEDKRMDEETVRQCPKCTQNYIPAKSNYGDCCYHDGFVYDLDTQERLTGDQAREKVQQIKLANRRQQQQQQLPKLETNLIWACCLTLADDQIYASPCQRGAHGLPDELGNLDLTYDPIAIVQEHFSKNTLASKKLDRFLQNQKHRPVQSKTTYSAQSKTTYSAGKR</sequence>
<accession>A0A8S2FSY2</accession>
<evidence type="ECO:0000313" key="2">
    <source>
        <dbReference type="EMBL" id="CAF1538424.1"/>
    </source>
</evidence>